<comment type="caution">
    <text evidence="1">The sequence shown here is derived from an EMBL/GenBank/DDBJ whole genome shotgun (WGS) entry which is preliminary data.</text>
</comment>
<proteinExistence type="predicted"/>
<organism evidence="1 2">
    <name type="scientific">Zunongwangia profunda</name>
    <dbReference type="NCBI Taxonomy" id="398743"/>
    <lineage>
        <taxon>Bacteria</taxon>
        <taxon>Pseudomonadati</taxon>
        <taxon>Bacteroidota</taxon>
        <taxon>Flavobacteriia</taxon>
        <taxon>Flavobacteriales</taxon>
        <taxon>Flavobacteriaceae</taxon>
        <taxon>Zunongwangia</taxon>
    </lineage>
</organism>
<dbReference type="AlphaFoldDB" id="A0A3D5J127"/>
<reference evidence="1 2" key="1">
    <citation type="journal article" date="2018" name="Nat. Biotechnol.">
        <title>A standardized bacterial taxonomy based on genome phylogeny substantially revises the tree of life.</title>
        <authorList>
            <person name="Parks D.H."/>
            <person name="Chuvochina M."/>
            <person name="Waite D.W."/>
            <person name="Rinke C."/>
            <person name="Skarshewski A."/>
            <person name="Chaumeil P.A."/>
            <person name="Hugenholtz P."/>
        </authorList>
    </citation>
    <scope>NUCLEOTIDE SEQUENCE [LARGE SCALE GENOMIC DNA]</scope>
    <source>
        <strain evidence="1">UBA9359</strain>
    </source>
</reference>
<name>A0A3D5J127_9FLAO</name>
<evidence type="ECO:0008006" key="3">
    <source>
        <dbReference type="Google" id="ProtNLM"/>
    </source>
</evidence>
<protein>
    <recommendedName>
        <fullName evidence="3">Bacteriocin</fullName>
    </recommendedName>
</protein>
<dbReference type="EMBL" id="DPMF01000191">
    <property type="protein sequence ID" value="HCV81010.1"/>
    <property type="molecule type" value="Genomic_DNA"/>
</dbReference>
<dbReference type="Proteomes" id="UP000264330">
    <property type="component" value="Unassembled WGS sequence"/>
</dbReference>
<sequence length="60" mass="6760">MKILNDMNLTTLNEENLMEINGGDGVTEAVFKFLGYAFQSYADDQARRIESGMPYRPGIL</sequence>
<evidence type="ECO:0000313" key="2">
    <source>
        <dbReference type="Proteomes" id="UP000264330"/>
    </source>
</evidence>
<gene>
    <name evidence="1" type="ORF">DGQ38_08180</name>
</gene>
<evidence type="ECO:0000313" key="1">
    <source>
        <dbReference type="EMBL" id="HCV81010.1"/>
    </source>
</evidence>
<accession>A0A3D5J127</accession>